<organism evidence="1 2">
    <name type="scientific">Parabacteroides goldsteinii dnLKV18</name>
    <dbReference type="NCBI Taxonomy" id="1235789"/>
    <lineage>
        <taxon>Bacteria</taxon>
        <taxon>Pseudomonadati</taxon>
        <taxon>Bacteroidota</taxon>
        <taxon>Bacteroidia</taxon>
        <taxon>Bacteroidales</taxon>
        <taxon>Tannerellaceae</taxon>
        <taxon>Parabacteroides</taxon>
    </lineage>
</organism>
<evidence type="ECO:0000313" key="2">
    <source>
        <dbReference type="Proteomes" id="UP000014140"/>
    </source>
</evidence>
<sequence length="83" mass="9370">MGPIYVELTPVTGDKESIIINFMDIDDIIAAHGNEFEFKGRVNHYDNLELPHTIIIIGGKRIPVVQSSAEVIKKIQDEFIAQY</sequence>
<keyword evidence="2" id="KW-1185">Reference proteome</keyword>
<dbReference type="AlphaFoldDB" id="S0GU59"/>
<accession>S0GU59</accession>
<proteinExistence type="predicted"/>
<gene>
    <name evidence="1" type="ORF">C803_01570</name>
</gene>
<dbReference type="PATRIC" id="fig|1235789.3.peg.1578"/>
<name>S0GU59_9BACT</name>
<dbReference type="EMBL" id="ASSQ01000009">
    <property type="protein sequence ID" value="EOS18573.1"/>
    <property type="molecule type" value="Genomic_DNA"/>
</dbReference>
<dbReference type="HOGENOM" id="CLU_2539489_0_0_10"/>
<evidence type="ECO:0000313" key="1">
    <source>
        <dbReference type="EMBL" id="EOS18573.1"/>
    </source>
</evidence>
<dbReference type="Proteomes" id="UP000014140">
    <property type="component" value="Unassembled WGS sequence"/>
</dbReference>
<protein>
    <submittedName>
        <fullName evidence="1">Uncharacterized protein</fullName>
    </submittedName>
</protein>
<comment type="caution">
    <text evidence="1">The sequence shown here is derived from an EMBL/GenBank/DDBJ whole genome shotgun (WGS) entry which is preliminary data.</text>
</comment>
<dbReference type="RefSeq" id="WP_010803580.1">
    <property type="nucleotide sequence ID" value="NZ_KE159513.1"/>
</dbReference>
<reference evidence="1 2" key="1">
    <citation type="submission" date="2013-04" db="EMBL/GenBank/DDBJ databases">
        <title>The Genome Sequence of Parabacteroides goldsteinii dnLKV18.</title>
        <authorList>
            <consortium name="The Broad Institute Genomics Platform"/>
            <consortium name="The Broad Institute Genome Sequencing Center for Infectious Disease"/>
            <person name="Earl A."/>
            <person name="Xavier R."/>
            <person name="Kuhn K."/>
            <person name="Stappenbeck T."/>
            <person name="Walker B."/>
            <person name="Young S."/>
            <person name="Zeng Q."/>
            <person name="Gargeya S."/>
            <person name="Fitzgerald M."/>
            <person name="Haas B."/>
            <person name="Abouelleil A."/>
            <person name="Allen A.W."/>
            <person name="Alvarado L."/>
            <person name="Arachchi H.M."/>
            <person name="Berlin A.M."/>
            <person name="Chapman S.B."/>
            <person name="Gainer-Dewar J."/>
            <person name="Goldberg J."/>
            <person name="Griggs A."/>
            <person name="Gujja S."/>
            <person name="Hansen M."/>
            <person name="Howarth C."/>
            <person name="Imamovic A."/>
            <person name="Ireland A."/>
            <person name="Larimer J."/>
            <person name="McCowan C."/>
            <person name="Murphy C."/>
            <person name="Pearson M."/>
            <person name="Poon T.W."/>
            <person name="Priest M."/>
            <person name="Roberts A."/>
            <person name="Saif S."/>
            <person name="Shea T."/>
            <person name="Sisk P."/>
            <person name="Sykes S."/>
            <person name="Wortman J."/>
            <person name="Nusbaum C."/>
            <person name="Birren B."/>
        </authorList>
    </citation>
    <scope>NUCLEOTIDE SEQUENCE [LARGE SCALE GENOMIC DNA]</scope>
    <source>
        <strain evidence="2">dnLKV18</strain>
    </source>
</reference>